<dbReference type="Proteomes" id="UP001501920">
    <property type="component" value="Chromosome 1"/>
</dbReference>
<evidence type="ECO:0000256" key="5">
    <source>
        <dbReference type="ARBA" id="ARBA00022692"/>
    </source>
</evidence>
<dbReference type="Pfam" id="PF13855">
    <property type="entry name" value="LRR_8"/>
    <property type="match status" value="1"/>
</dbReference>
<dbReference type="SUPFAM" id="SSF52200">
    <property type="entry name" value="Toll/Interleukin receptor TIR domain"/>
    <property type="match status" value="1"/>
</dbReference>
<dbReference type="Ensembl" id="ENSPNAT00000010730.2">
    <property type="protein sequence ID" value="ENSPNAP00000024207.2"/>
    <property type="gene ID" value="ENSPNAG00000008695.2"/>
</dbReference>
<evidence type="ECO:0000256" key="1">
    <source>
        <dbReference type="ARBA" id="ARBA00004479"/>
    </source>
</evidence>
<evidence type="ECO:0000256" key="7">
    <source>
        <dbReference type="ARBA" id="ARBA00022737"/>
    </source>
</evidence>
<dbReference type="FunFam" id="3.40.50.10140:FF:000001">
    <property type="entry name" value="Toll-like receptor 2"/>
    <property type="match status" value="1"/>
</dbReference>
<evidence type="ECO:0000256" key="4">
    <source>
        <dbReference type="ARBA" id="ARBA00022614"/>
    </source>
</evidence>
<dbReference type="InterPro" id="IPR035897">
    <property type="entry name" value="Toll_tir_struct_dom_sf"/>
</dbReference>
<dbReference type="OMA" id="SESGFWW"/>
<keyword evidence="8 14" id="KW-0391">Immunity</keyword>
<evidence type="ECO:0000256" key="2">
    <source>
        <dbReference type="ARBA" id="ARBA00009634"/>
    </source>
</evidence>
<reference evidence="18" key="3">
    <citation type="submission" date="2025-09" db="UniProtKB">
        <authorList>
            <consortium name="Ensembl"/>
        </authorList>
    </citation>
    <scope>IDENTIFICATION</scope>
</reference>
<keyword evidence="12" id="KW-0325">Glycoprotein</keyword>
<evidence type="ECO:0000256" key="14">
    <source>
        <dbReference type="PIRNR" id="PIRNR037595"/>
    </source>
</evidence>
<sequence length="821" mass="93823">MPATLWTITLPSLLFFVVRPTVLVKDGNVQVCSCTRKNSKDLSNHNLKRIPSDLPDDIECLDMSHNNISNIVHGDLNRLTQLCFLTITHCGIQFISHDAFYNNQELRVLNVSYNQLTVVPYLPLLQLRILDLSSNNYDSYGLPGFFNNLTHLNDFSIGSPRATSVSVNDLAPLQNAPLKQFSFGDASELQKYETGSFAQLRSLEKVALRVIFCQSFHIFKKMLTDLDQTRTKTVRLVKLFPPQCTIAGDPFDSLPKTRFISGLTVEDTWMNSSVMVKLMLNIWKSPIEKIAFRNIIYNEDTPYGFHFPKQHCTTKLQAIVFDGVKHYQYQYPKINMSTELLSHLTYLKFSGTGMSILPCRLISAIPSLQILDLSDNLLEDTGFWWFCYSYKGMFPALRHLSLSYNRFYDLAFISKKIHEMKVLTSLDLSFNSIVIKDPCSWPSHLTELNLSHNNLGNTVFKYLSPYFQKIDLSKTGISVISHNVISEFPRLTHLFLSFNSIRSIPSYLHAPALLTLYVDQNAITSIGHNVLEGLPSLKTLKAGNNPFVCDCDSFWFVTALNKTLLPDWPFDYTCSAPESQAGMTLQKYQQSQQGLLFCQAGLQAAVALSVIIVTVTVLGIIFYACDGVWYNKMFWVWIRVKRRKSKHANRLMNATFCYHAFISYSQYDSAWVDSQLVPALEGSGLSICIHERDFAPGQWIVDNIINCMESSYKTIFVLSNNFVQSEWCNYELFFAQHRAISVEDDLLVFILLEPIPVDSLPKRFLKLRTLLRKQTYLEWPKDDQKKKLFWSSLRSILQTADKSIILKQVALDILCCLFSVV</sequence>
<dbReference type="InterPro" id="IPR000483">
    <property type="entry name" value="Cys-rich_flank_reg_C"/>
</dbReference>
<dbReference type="PIRSF" id="PIRSF037595">
    <property type="entry name" value="Toll-like_receptor"/>
    <property type="match status" value="1"/>
</dbReference>
<evidence type="ECO:0000256" key="13">
    <source>
        <dbReference type="ARBA" id="ARBA00023198"/>
    </source>
</evidence>
<dbReference type="AlphaFoldDB" id="A0A3B4DII3"/>
<dbReference type="PROSITE" id="PS51450">
    <property type="entry name" value="LRR"/>
    <property type="match status" value="2"/>
</dbReference>
<proteinExistence type="inferred from homology"/>
<dbReference type="Gene3D" id="3.80.10.10">
    <property type="entry name" value="Ribonuclease Inhibitor"/>
    <property type="match status" value="1"/>
</dbReference>
<feature type="signal peptide" evidence="16">
    <location>
        <begin position="1"/>
        <end position="20"/>
    </location>
</feature>
<keyword evidence="5 15" id="KW-0812">Transmembrane</keyword>
<dbReference type="PROSITE" id="PS50104">
    <property type="entry name" value="TIR"/>
    <property type="match status" value="1"/>
</dbReference>
<comment type="subcellular location">
    <subcellularLocation>
        <location evidence="1">Membrane</location>
        <topology evidence="1">Single-pass type I membrane protein</topology>
    </subcellularLocation>
</comment>
<dbReference type="InterPro" id="IPR003591">
    <property type="entry name" value="Leu-rich_rpt_typical-subtyp"/>
</dbReference>
<evidence type="ECO:0000256" key="12">
    <source>
        <dbReference type="ARBA" id="ARBA00023180"/>
    </source>
</evidence>
<dbReference type="GO" id="GO:0006954">
    <property type="term" value="P:inflammatory response"/>
    <property type="evidence" value="ECO:0007669"/>
    <property type="project" value="UniProtKB-UniRule"/>
</dbReference>
<dbReference type="SMART" id="SM00255">
    <property type="entry name" value="TIR"/>
    <property type="match status" value="1"/>
</dbReference>
<keyword evidence="6 16" id="KW-0732">Signal</keyword>
<keyword evidence="10 15" id="KW-0472">Membrane</keyword>
<reference evidence="18 19" key="1">
    <citation type="submission" date="2020-10" db="EMBL/GenBank/DDBJ databases">
        <title>Pygocentrus nattereri (red-bellied piranha) genome, fPygNat1, primary haplotype.</title>
        <authorList>
            <person name="Myers G."/>
            <person name="Meyer A."/>
            <person name="Karagic N."/>
            <person name="Pippel M."/>
            <person name="Winkler S."/>
            <person name="Tracey A."/>
            <person name="Wood J."/>
            <person name="Formenti G."/>
            <person name="Howe K."/>
            <person name="Fedrigo O."/>
            <person name="Jarvis E.D."/>
        </authorList>
    </citation>
    <scope>NUCLEOTIDE SEQUENCE [LARGE SCALE GENOMIC DNA]</scope>
</reference>
<protein>
    <recommendedName>
        <fullName evidence="17">TIR domain-containing protein</fullName>
    </recommendedName>
</protein>
<dbReference type="Pfam" id="PF13516">
    <property type="entry name" value="LRR_6"/>
    <property type="match status" value="1"/>
</dbReference>
<evidence type="ECO:0000256" key="9">
    <source>
        <dbReference type="ARBA" id="ARBA00022989"/>
    </source>
</evidence>
<dbReference type="InterPro" id="IPR017241">
    <property type="entry name" value="Toll-like_receptor"/>
</dbReference>
<evidence type="ECO:0000256" key="11">
    <source>
        <dbReference type="ARBA" id="ARBA00023170"/>
    </source>
</evidence>
<evidence type="ECO:0000256" key="10">
    <source>
        <dbReference type="ARBA" id="ARBA00023136"/>
    </source>
</evidence>
<evidence type="ECO:0000256" key="8">
    <source>
        <dbReference type="ARBA" id="ARBA00022859"/>
    </source>
</evidence>
<dbReference type="PANTHER" id="PTHR24365">
    <property type="entry name" value="TOLL-LIKE RECEPTOR"/>
    <property type="match status" value="1"/>
</dbReference>
<keyword evidence="19" id="KW-1185">Reference proteome</keyword>
<keyword evidence="3 14" id="KW-0399">Innate immunity</keyword>
<evidence type="ECO:0000256" key="3">
    <source>
        <dbReference type="ARBA" id="ARBA00022588"/>
    </source>
</evidence>
<dbReference type="SUPFAM" id="SSF52058">
    <property type="entry name" value="L domain-like"/>
    <property type="match status" value="2"/>
</dbReference>
<dbReference type="GO" id="GO:0004888">
    <property type="term" value="F:transmembrane signaling receptor activity"/>
    <property type="evidence" value="ECO:0007669"/>
    <property type="project" value="InterPro"/>
</dbReference>
<keyword evidence="13 14" id="KW-0395">Inflammatory response</keyword>
<evidence type="ECO:0000256" key="15">
    <source>
        <dbReference type="SAM" id="Phobius"/>
    </source>
</evidence>
<dbReference type="SMART" id="SM00369">
    <property type="entry name" value="LRR_TYP"/>
    <property type="match status" value="7"/>
</dbReference>
<reference evidence="18" key="2">
    <citation type="submission" date="2025-08" db="UniProtKB">
        <authorList>
            <consortium name="Ensembl"/>
        </authorList>
    </citation>
    <scope>IDENTIFICATION</scope>
</reference>
<comment type="similarity">
    <text evidence="2 14">Belongs to the Toll-like receptor family.</text>
</comment>
<keyword evidence="7" id="KW-0677">Repeat</keyword>
<evidence type="ECO:0000259" key="17">
    <source>
        <dbReference type="PROSITE" id="PS50104"/>
    </source>
</evidence>
<evidence type="ECO:0000313" key="19">
    <source>
        <dbReference type="Proteomes" id="UP001501920"/>
    </source>
</evidence>
<feature type="transmembrane region" description="Helical" evidence="15">
    <location>
        <begin position="600"/>
        <end position="625"/>
    </location>
</feature>
<feature type="domain" description="TIR" evidence="17">
    <location>
        <begin position="656"/>
        <end position="797"/>
    </location>
</feature>
<keyword evidence="11 14" id="KW-0675">Receptor</keyword>
<dbReference type="SMART" id="SM00082">
    <property type="entry name" value="LRRCT"/>
    <property type="match status" value="1"/>
</dbReference>
<dbReference type="InterPro" id="IPR000157">
    <property type="entry name" value="TIR_dom"/>
</dbReference>
<accession>A0A3B4DII3</accession>
<dbReference type="GO" id="GO:0002224">
    <property type="term" value="P:toll-like receptor signaling pathway"/>
    <property type="evidence" value="ECO:0007669"/>
    <property type="project" value="InterPro"/>
</dbReference>
<dbReference type="GO" id="GO:0005886">
    <property type="term" value="C:plasma membrane"/>
    <property type="evidence" value="ECO:0007669"/>
    <property type="project" value="TreeGrafter"/>
</dbReference>
<evidence type="ECO:0000313" key="18">
    <source>
        <dbReference type="Ensembl" id="ENSPNAP00000024207.2"/>
    </source>
</evidence>
<dbReference type="GeneTree" id="ENSGT00940000162201"/>
<dbReference type="Pfam" id="PF01582">
    <property type="entry name" value="TIR"/>
    <property type="match status" value="1"/>
</dbReference>
<dbReference type="Gene3D" id="3.40.50.10140">
    <property type="entry name" value="Toll/interleukin-1 receptor homology (TIR) domain"/>
    <property type="match status" value="1"/>
</dbReference>
<dbReference type="STRING" id="42514.ENSPNAP00000024207"/>
<dbReference type="InterPro" id="IPR032675">
    <property type="entry name" value="LRR_dom_sf"/>
</dbReference>
<dbReference type="GO" id="GO:0045087">
    <property type="term" value="P:innate immune response"/>
    <property type="evidence" value="ECO:0007669"/>
    <property type="project" value="UniProtKB-UniRule"/>
</dbReference>
<organism evidence="18 19">
    <name type="scientific">Pygocentrus nattereri</name>
    <name type="common">Red-bellied piranha</name>
    <dbReference type="NCBI Taxonomy" id="42514"/>
    <lineage>
        <taxon>Eukaryota</taxon>
        <taxon>Metazoa</taxon>
        <taxon>Chordata</taxon>
        <taxon>Craniata</taxon>
        <taxon>Vertebrata</taxon>
        <taxon>Euteleostomi</taxon>
        <taxon>Actinopterygii</taxon>
        <taxon>Neopterygii</taxon>
        <taxon>Teleostei</taxon>
        <taxon>Ostariophysi</taxon>
        <taxon>Characiformes</taxon>
        <taxon>Characoidei</taxon>
        <taxon>Pygocentrus</taxon>
    </lineage>
</organism>
<dbReference type="SMART" id="SM00364">
    <property type="entry name" value="LRR_BAC"/>
    <property type="match status" value="4"/>
</dbReference>
<keyword evidence="4" id="KW-0433">Leucine-rich repeat</keyword>
<dbReference type="InterPro" id="IPR001611">
    <property type="entry name" value="Leu-rich_rpt"/>
</dbReference>
<dbReference type="PANTHER" id="PTHR24365:SF539">
    <property type="entry name" value="TOLL-LIKE RECEPTOR 1"/>
    <property type="match status" value="1"/>
</dbReference>
<evidence type="ECO:0000256" key="16">
    <source>
        <dbReference type="SAM" id="SignalP"/>
    </source>
</evidence>
<feature type="chain" id="PRO_5043657952" description="TIR domain-containing protein" evidence="16">
    <location>
        <begin position="21"/>
        <end position="821"/>
    </location>
</feature>
<keyword evidence="9 15" id="KW-1133">Transmembrane helix</keyword>
<name>A0A3B4DII3_PYGNA</name>
<evidence type="ECO:0000256" key="6">
    <source>
        <dbReference type="ARBA" id="ARBA00022729"/>
    </source>
</evidence>